<accession>A0ACB8CCQ0</accession>
<organism evidence="1 2">
    <name type="scientific">Dermacentor silvarum</name>
    <name type="common">Tick</name>
    <dbReference type="NCBI Taxonomy" id="543639"/>
    <lineage>
        <taxon>Eukaryota</taxon>
        <taxon>Metazoa</taxon>
        <taxon>Ecdysozoa</taxon>
        <taxon>Arthropoda</taxon>
        <taxon>Chelicerata</taxon>
        <taxon>Arachnida</taxon>
        <taxon>Acari</taxon>
        <taxon>Parasitiformes</taxon>
        <taxon>Ixodida</taxon>
        <taxon>Ixodoidea</taxon>
        <taxon>Ixodidae</taxon>
        <taxon>Rhipicephalinae</taxon>
        <taxon>Dermacentor</taxon>
    </lineage>
</organism>
<sequence length="91" mass="10351">MSTRVKDNAIKYSKLEVIRIGNQTYAAVAYITTPEDTSKGVIHRVRESESQDLVEKSQVTDRNPTILYARRMGRTNSIVIVFEGTHVPHYV</sequence>
<reference evidence="1" key="1">
    <citation type="submission" date="2020-05" db="EMBL/GenBank/DDBJ databases">
        <title>Large-scale comparative analyses of tick genomes elucidate their genetic diversity and vector capacities.</title>
        <authorList>
            <person name="Jia N."/>
            <person name="Wang J."/>
            <person name="Shi W."/>
            <person name="Du L."/>
            <person name="Sun Y."/>
            <person name="Zhan W."/>
            <person name="Jiang J."/>
            <person name="Wang Q."/>
            <person name="Zhang B."/>
            <person name="Ji P."/>
            <person name="Sakyi L.B."/>
            <person name="Cui X."/>
            <person name="Yuan T."/>
            <person name="Jiang B."/>
            <person name="Yang W."/>
            <person name="Lam T.T.-Y."/>
            <person name="Chang Q."/>
            <person name="Ding S."/>
            <person name="Wang X."/>
            <person name="Zhu J."/>
            <person name="Ruan X."/>
            <person name="Zhao L."/>
            <person name="Wei J."/>
            <person name="Que T."/>
            <person name="Du C."/>
            <person name="Cheng J."/>
            <person name="Dai P."/>
            <person name="Han X."/>
            <person name="Huang E."/>
            <person name="Gao Y."/>
            <person name="Liu J."/>
            <person name="Shao H."/>
            <person name="Ye R."/>
            <person name="Li L."/>
            <person name="Wei W."/>
            <person name="Wang X."/>
            <person name="Wang C."/>
            <person name="Yang T."/>
            <person name="Huo Q."/>
            <person name="Li W."/>
            <person name="Guo W."/>
            <person name="Chen H."/>
            <person name="Zhou L."/>
            <person name="Ni X."/>
            <person name="Tian J."/>
            <person name="Zhou Y."/>
            <person name="Sheng Y."/>
            <person name="Liu T."/>
            <person name="Pan Y."/>
            <person name="Xia L."/>
            <person name="Li J."/>
            <person name="Zhao F."/>
            <person name="Cao W."/>
        </authorList>
    </citation>
    <scope>NUCLEOTIDE SEQUENCE</scope>
    <source>
        <strain evidence="1">Dsil-2018</strain>
    </source>
</reference>
<protein>
    <submittedName>
        <fullName evidence="1">Uncharacterized protein</fullName>
    </submittedName>
</protein>
<gene>
    <name evidence="1" type="ORF">HPB49_001663</name>
</gene>
<evidence type="ECO:0000313" key="1">
    <source>
        <dbReference type="EMBL" id="KAH7940543.1"/>
    </source>
</evidence>
<proteinExistence type="predicted"/>
<comment type="caution">
    <text evidence="1">The sequence shown here is derived from an EMBL/GenBank/DDBJ whole genome shotgun (WGS) entry which is preliminary data.</text>
</comment>
<keyword evidence="2" id="KW-1185">Reference proteome</keyword>
<name>A0ACB8CCQ0_DERSI</name>
<dbReference type="Proteomes" id="UP000821865">
    <property type="component" value="Chromosome 7"/>
</dbReference>
<dbReference type="EMBL" id="CM023476">
    <property type="protein sequence ID" value="KAH7940543.1"/>
    <property type="molecule type" value="Genomic_DNA"/>
</dbReference>
<evidence type="ECO:0000313" key="2">
    <source>
        <dbReference type="Proteomes" id="UP000821865"/>
    </source>
</evidence>